<dbReference type="SUPFAM" id="SSF47413">
    <property type="entry name" value="lambda repressor-like DNA-binding domains"/>
    <property type="match status" value="1"/>
</dbReference>
<evidence type="ECO:0000259" key="4">
    <source>
        <dbReference type="PROSITE" id="PS50932"/>
    </source>
</evidence>
<dbReference type="KEGG" id="cga:Celgi_0180"/>
<dbReference type="SMART" id="SM00354">
    <property type="entry name" value="HTH_LACI"/>
    <property type="match status" value="1"/>
</dbReference>
<evidence type="ECO:0000256" key="2">
    <source>
        <dbReference type="ARBA" id="ARBA00023125"/>
    </source>
</evidence>
<dbReference type="STRING" id="593907.Celgi_0180"/>
<dbReference type="PANTHER" id="PTHR30146">
    <property type="entry name" value="LACI-RELATED TRANSCRIPTIONAL REPRESSOR"/>
    <property type="match status" value="1"/>
</dbReference>
<keyword evidence="3" id="KW-0804">Transcription</keyword>
<dbReference type="InterPro" id="IPR000843">
    <property type="entry name" value="HTH_LacI"/>
</dbReference>
<gene>
    <name evidence="5" type="ordered locus">Celgi_0180</name>
</gene>
<organism evidence="5 6">
    <name type="scientific">Cellulomonas gilvus (strain ATCC 13127 / NRRL B-14078)</name>
    <name type="common">Cellvibrio gilvus</name>
    <dbReference type="NCBI Taxonomy" id="593907"/>
    <lineage>
        <taxon>Bacteria</taxon>
        <taxon>Bacillati</taxon>
        <taxon>Actinomycetota</taxon>
        <taxon>Actinomycetes</taxon>
        <taxon>Micrococcales</taxon>
        <taxon>Cellulomonadaceae</taxon>
        <taxon>Cellulomonas</taxon>
    </lineage>
</organism>
<dbReference type="InterPro" id="IPR046335">
    <property type="entry name" value="LacI/GalR-like_sensor"/>
</dbReference>
<protein>
    <submittedName>
        <fullName evidence="5">Transcriptional regulator, LacI family</fullName>
    </submittedName>
</protein>
<dbReference type="Gene3D" id="3.40.50.2300">
    <property type="match status" value="2"/>
</dbReference>
<evidence type="ECO:0000313" key="5">
    <source>
        <dbReference type="EMBL" id="AEI10708.1"/>
    </source>
</evidence>
<dbReference type="PANTHER" id="PTHR30146:SF109">
    <property type="entry name" value="HTH-TYPE TRANSCRIPTIONAL REGULATOR GALS"/>
    <property type="match status" value="1"/>
</dbReference>
<reference evidence="6" key="1">
    <citation type="submission" date="2011-04" db="EMBL/GenBank/DDBJ databases">
        <title>Complete sequence of Cellvibrio gilvus ATCC 13127.</title>
        <authorList>
            <person name="Lucas S."/>
            <person name="Han J."/>
            <person name="Lapidus A."/>
            <person name="Cheng J.-F."/>
            <person name="Goodwin L."/>
            <person name="Pitluck S."/>
            <person name="Peters L."/>
            <person name="Munk A."/>
            <person name="Detter J.C."/>
            <person name="Han C."/>
            <person name="Tapia R."/>
            <person name="Land M."/>
            <person name="Hauser L."/>
            <person name="Kyrpides N."/>
            <person name="Ivanova N."/>
            <person name="Ovchinnikova G."/>
            <person name="Pagani I."/>
            <person name="Mead D."/>
            <person name="Brumm P."/>
            <person name="Woyke T."/>
        </authorList>
    </citation>
    <scope>NUCLEOTIDE SEQUENCE [LARGE SCALE GENOMIC DNA]</scope>
    <source>
        <strain evidence="6">ATCC 13127 / NRRL B-14078</strain>
    </source>
</reference>
<dbReference type="HOGENOM" id="CLU_037628_6_4_11"/>
<dbReference type="EMBL" id="CP002665">
    <property type="protein sequence ID" value="AEI10708.1"/>
    <property type="molecule type" value="Genomic_DNA"/>
</dbReference>
<dbReference type="GO" id="GO:0000976">
    <property type="term" value="F:transcription cis-regulatory region binding"/>
    <property type="evidence" value="ECO:0007669"/>
    <property type="project" value="TreeGrafter"/>
</dbReference>
<dbReference type="CDD" id="cd06267">
    <property type="entry name" value="PBP1_LacI_sugar_binding-like"/>
    <property type="match status" value="1"/>
</dbReference>
<dbReference type="CDD" id="cd01392">
    <property type="entry name" value="HTH_LacI"/>
    <property type="match status" value="1"/>
</dbReference>
<accession>F8A3E4</accession>
<dbReference type="Gene3D" id="1.10.260.40">
    <property type="entry name" value="lambda repressor-like DNA-binding domains"/>
    <property type="match status" value="1"/>
</dbReference>
<evidence type="ECO:0000256" key="3">
    <source>
        <dbReference type="ARBA" id="ARBA00023163"/>
    </source>
</evidence>
<sequence length="333" mass="35702">MGHGIEDVARAAGVSTATVSRALRGLPHVTDATRERVRAVAAELGYVATPSARSLATGRTRTIGLLSPWVSHWFFANVIEGAERALREQDHDALLYTFDVFELGPRRRVETHVLRGRVDGVLVVGLPLEDAEVADLDALGRPLVFVGAGPTDRCTVRIDEVAVAHLAVRHLLELGHRRIAYVSGHPDDVSPWSAAVLRTHGWREAMTEAGLRTDLQVNGNFDMPGGRAATHELLDRHPDVTAVFASSDEMAMGVVVAARERGLRIPQDLSVIGVDGHELGEVVGLTSVAQDVLAQGREAARLVLRVIAGEPVPVRVTPPVRLVVRSSTGPAPA</sequence>
<dbReference type="SUPFAM" id="SSF53822">
    <property type="entry name" value="Periplasmic binding protein-like I"/>
    <property type="match status" value="1"/>
</dbReference>
<evidence type="ECO:0000256" key="1">
    <source>
        <dbReference type="ARBA" id="ARBA00023015"/>
    </source>
</evidence>
<dbReference type="RefSeq" id="WP_013882238.1">
    <property type="nucleotide sequence ID" value="NC_015671.1"/>
</dbReference>
<dbReference type="InterPro" id="IPR010982">
    <property type="entry name" value="Lambda_DNA-bd_dom_sf"/>
</dbReference>
<dbReference type="GO" id="GO:0003700">
    <property type="term" value="F:DNA-binding transcription factor activity"/>
    <property type="evidence" value="ECO:0007669"/>
    <property type="project" value="TreeGrafter"/>
</dbReference>
<dbReference type="eggNOG" id="COG1609">
    <property type="taxonomic scope" value="Bacteria"/>
</dbReference>
<keyword evidence="1" id="KW-0805">Transcription regulation</keyword>
<dbReference type="Proteomes" id="UP000000485">
    <property type="component" value="Chromosome"/>
</dbReference>
<dbReference type="AlphaFoldDB" id="F8A3E4"/>
<dbReference type="OrthoDB" id="3510266at2"/>
<keyword evidence="2" id="KW-0238">DNA-binding</keyword>
<keyword evidence="6" id="KW-1185">Reference proteome</keyword>
<feature type="domain" description="HTH lacI-type" evidence="4">
    <location>
        <begin position="5"/>
        <end position="57"/>
    </location>
</feature>
<proteinExistence type="predicted"/>
<dbReference type="Pfam" id="PF13377">
    <property type="entry name" value="Peripla_BP_3"/>
    <property type="match status" value="1"/>
</dbReference>
<evidence type="ECO:0000313" key="6">
    <source>
        <dbReference type="Proteomes" id="UP000000485"/>
    </source>
</evidence>
<name>F8A3E4_CELGA</name>
<dbReference type="Pfam" id="PF00356">
    <property type="entry name" value="LacI"/>
    <property type="match status" value="1"/>
</dbReference>
<dbReference type="PROSITE" id="PS00356">
    <property type="entry name" value="HTH_LACI_1"/>
    <property type="match status" value="1"/>
</dbReference>
<dbReference type="InterPro" id="IPR028082">
    <property type="entry name" value="Peripla_BP_I"/>
</dbReference>
<dbReference type="PROSITE" id="PS50932">
    <property type="entry name" value="HTH_LACI_2"/>
    <property type="match status" value="1"/>
</dbReference>